<feature type="transmembrane region" description="Helical" evidence="6">
    <location>
        <begin position="179"/>
        <end position="198"/>
    </location>
</feature>
<keyword evidence="3 6" id="KW-0812">Transmembrane</keyword>
<keyword evidence="2" id="KW-1003">Cell membrane</keyword>
<comment type="caution">
    <text evidence="7">The sequence shown here is derived from an EMBL/GenBank/DDBJ whole genome shotgun (WGS) entry which is preliminary data.</text>
</comment>
<organism evidence="7 8">
    <name type="scientific">candidate division TA06 bacterium DG_26</name>
    <dbReference type="NCBI Taxonomy" id="1703771"/>
    <lineage>
        <taxon>Bacteria</taxon>
        <taxon>Bacteria division TA06</taxon>
    </lineage>
</organism>
<feature type="transmembrane region" description="Helical" evidence="6">
    <location>
        <begin position="140"/>
        <end position="167"/>
    </location>
</feature>
<keyword evidence="4 6" id="KW-1133">Transmembrane helix</keyword>
<evidence type="ECO:0000256" key="2">
    <source>
        <dbReference type="ARBA" id="ARBA00022475"/>
    </source>
</evidence>
<evidence type="ECO:0000256" key="1">
    <source>
        <dbReference type="ARBA" id="ARBA00004651"/>
    </source>
</evidence>
<feature type="transmembrane region" description="Helical" evidence="6">
    <location>
        <begin position="41"/>
        <end position="61"/>
    </location>
</feature>
<dbReference type="PANTHER" id="PTHR38825:SF1">
    <property type="entry name" value="TRANSPORTER, LYSE FAMILY"/>
    <property type="match status" value="1"/>
</dbReference>
<proteinExistence type="predicted"/>
<reference evidence="7 8" key="1">
    <citation type="journal article" date="2015" name="Microbiome">
        <title>Genomic resolution of linkages in carbon, nitrogen, and sulfur cycling among widespread estuary sediment bacteria.</title>
        <authorList>
            <person name="Baker B.J."/>
            <person name="Lazar C.S."/>
            <person name="Teske A.P."/>
            <person name="Dick G.J."/>
        </authorList>
    </citation>
    <scope>NUCLEOTIDE SEQUENCE [LARGE SCALE GENOMIC DNA]</scope>
    <source>
        <strain evidence="7">DG_26</strain>
    </source>
</reference>
<name>A0A0S7WJR1_UNCT6</name>
<dbReference type="EMBL" id="LIZT01000024">
    <property type="protein sequence ID" value="KPJ50337.1"/>
    <property type="molecule type" value="Genomic_DNA"/>
</dbReference>
<feature type="transmembrane region" description="Helical" evidence="6">
    <location>
        <begin position="73"/>
        <end position="90"/>
    </location>
</feature>
<evidence type="ECO:0000256" key="6">
    <source>
        <dbReference type="SAM" id="Phobius"/>
    </source>
</evidence>
<sequence>MSVLGFLLQALIISLSGVMAPGPMTAVTISKGSQSPHAGALVAFGHGIIEFPLMIVIFHGFGHFVDLPYVKQGIGLGGGLFLLLMAIDMLRSINKPEMQAEGDAKSPVITGMLLSLGNPYFLVWWATVGAALILQATSFGILWFAIFALMHWSCDFAWCYFLSALSFRGKRFFGRMFQKALFLVCSMFLIFLSGKFILDALS</sequence>
<dbReference type="Proteomes" id="UP000051124">
    <property type="component" value="Unassembled WGS sequence"/>
</dbReference>
<dbReference type="PANTHER" id="PTHR38825">
    <property type="entry name" value="LYSINE EXPORTER PROTEIN (LYSE/YGGA)"/>
    <property type="match status" value="1"/>
</dbReference>
<evidence type="ECO:0000313" key="7">
    <source>
        <dbReference type="EMBL" id="KPJ50337.1"/>
    </source>
</evidence>
<protein>
    <recommendedName>
        <fullName evidence="9">Lysine transporter LysE</fullName>
    </recommendedName>
</protein>
<comment type="subcellular location">
    <subcellularLocation>
        <location evidence="1">Cell membrane</location>
        <topology evidence="1">Multi-pass membrane protein</topology>
    </subcellularLocation>
</comment>
<evidence type="ECO:0000256" key="3">
    <source>
        <dbReference type="ARBA" id="ARBA00022692"/>
    </source>
</evidence>
<feature type="transmembrane region" description="Helical" evidence="6">
    <location>
        <begin position="111"/>
        <end position="134"/>
    </location>
</feature>
<feature type="transmembrane region" description="Helical" evidence="6">
    <location>
        <begin position="6"/>
        <end position="29"/>
    </location>
</feature>
<dbReference type="AlphaFoldDB" id="A0A0S7WJR1"/>
<evidence type="ECO:0008006" key="9">
    <source>
        <dbReference type="Google" id="ProtNLM"/>
    </source>
</evidence>
<dbReference type="GO" id="GO:0006865">
    <property type="term" value="P:amino acid transport"/>
    <property type="evidence" value="ECO:0007669"/>
    <property type="project" value="InterPro"/>
</dbReference>
<evidence type="ECO:0000256" key="4">
    <source>
        <dbReference type="ARBA" id="ARBA00022989"/>
    </source>
</evidence>
<dbReference type="GO" id="GO:0005886">
    <property type="term" value="C:plasma membrane"/>
    <property type="evidence" value="ECO:0007669"/>
    <property type="project" value="UniProtKB-SubCell"/>
</dbReference>
<dbReference type="Pfam" id="PF01810">
    <property type="entry name" value="LysE"/>
    <property type="match status" value="1"/>
</dbReference>
<gene>
    <name evidence="7" type="ORF">AMJ40_03150</name>
</gene>
<evidence type="ECO:0000313" key="8">
    <source>
        <dbReference type="Proteomes" id="UP000051124"/>
    </source>
</evidence>
<accession>A0A0S7WJR1</accession>
<evidence type="ECO:0000256" key="5">
    <source>
        <dbReference type="ARBA" id="ARBA00023136"/>
    </source>
</evidence>
<dbReference type="InterPro" id="IPR001123">
    <property type="entry name" value="LeuE-type"/>
</dbReference>
<keyword evidence="5 6" id="KW-0472">Membrane</keyword>